<keyword evidence="2" id="KW-1185">Reference proteome</keyword>
<evidence type="ECO:0000313" key="1">
    <source>
        <dbReference type="EMBL" id="KAF7808472.1"/>
    </source>
</evidence>
<accession>A0A834SVE9</accession>
<comment type="caution">
    <text evidence="1">The sequence shown here is derived from an EMBL/GenBank/DDBJ whole genome shotgun (WGS) entry which is preliminary data.</text>
</comment>
<organism evidence="1 2">
    <name type="scientific">Senna tora</name>
    <dbReference type="NCBI Taxonomy" id="362788"/>
    <lineage>
        <taxon>Eukaryota</taxon>
        <taxon>Viridiplantae</taxon>
        <taxon>Streptophyta</taxon>
        <taxon>Embryophyta</taxon>
        <taxon>Tracheophyta</taxon>
        <taxon>Spermatophyta</taxon>
        <taxon>Magnoliopsida</taxon>
        <taxon>eudicotyledons</taxon>
        <taxon>Gunneridae</taxon>
        <taxon>Pentapetalae</taxon>
        <taxon>rosids</taxon>
        <taxon>fabids</taxon>
        <taxon>Fabales</taxon>
        <taxon>Fabaceae</taxon>
        <taxon>Caesalpinioideae</taxon>
        <taxon>Cassia clade</taxon>
        <taxon>Senna</taxon>
    </lineage>
</organism>
<proteinExistence type="predicted"/>
<dbReference type="EMBL" id="JAAIUW010000011">
    <property type="protein sequence ID" value="KAF7808472.1"/>
    <property type="molecule type" value="Genomic_DNA"/>
</dbReference>
<dbReference type="AlphaFoldDB" id="A0A834SVE9"/>
<name>A0A834SVE9_9FABA</name>
<evidence type="ECO:0000313" key="2">
    <source>
        <dbReference type="Proteomes" id="UP000634136"/>
    </source>
</evidence>
<sequence>MPIVSLSNLSAADRGIVLWLGQHPQDMRDLNALGYGVLYGIATNAHSSQGKLNVAYHTMEELCVEFSDREVRLASMCEANDKLCQTMCTILWERADQEHRLGIVDQNEDSPLTMSPRSRTKFYSWEY</sequence>
<reference evidence="1" key="1">
    <citation type="submission" date="2020-09" db="EMBL/GenBank/DDBJ databases">
        <title>Genome-Enabled Discovery of Anthraquinone Biosynthesis in Senna tora.</title>
        <authorList>
            <person name="Kang S.-H."/>
            <person name="Pandey R.P."/>
            <person name="Lee C.-M."/>
            <person name="Sim J.-S."/>
            <person name="Jeong J.-T."/>
            <person name="Choi B.-S."/>
            <person name="Jung M."/>
            <person name="Ginzburg D."/>
            <person name="Zhao K."/>
            <person name="Won S.Y."/>
            <person name="Oh T.-J."/>
            <person name="Yu Y."/>
            <person name="Kim N.-H."/>
            <person name="Lee O.R."/>
            <person name="Lee T.-H."/>
            <person name="Bashyal P."/>
            <person name="Kim T.-S."/>
            <person name="Lee W.-H."/>
            <person name="Kawkins C."/>
            <person name="Kim C.-K."/>
            <person name="Kim J.S."/>
            <person name="Ahn B.O."/>
            <person name="Rhee S.Y."/>
            <person name="Sohng J.K."/>
        </authorList>
    </citation>
    <scope>NUCLEOTIDE SEQUENCE</scope>
    <source>
        <tissue evidence="1">Leaf</tissue>
    </source>
</reference>
<protein>
    <submittedName>
        <fullName evidence="1">Uncharacterized protein</fullName>
    </submittedName>
</protein>
<dbReference type="Proteomes" id="UP000634136">
    <property type="component" value="Unassembled WGS sequence"/>
</dbReference>
<gene>
    <name evidence="1" type="ORF">G2W53_035215</name>
</gene>